<dbReference type="Proteomes" id="UP001292094">
    <property type="component" value="Unassembled WGS sequence"/>
</dbReference>
<feature type="transmembrane region" description="Helical" evidence="7">
    <location>
        <begin position="687"/>
        <end position="709"/>
    </location>
</feature>
<feature type="transmembrane region" description="Helical" evidence="7">
    <location>
        <begin position="572"/>
        <end position="595"/>
    </location>
</feature>
<evidence type="ECO:0000256" key="1">
    <source>
        <dbReference type="ARBA" id="ARBA00004141"/>
    </source>
</evidence>
<keyword evidence="5" id="KW-0325">Glycoprotein</keyword>
<dbReference type="Pfam" id="PF00003">
    <property type="entry name" value="7tm_3"/>
    <property type="match status" value="1"/>
</dbReference>
<proteinExistence type="predicted"/>
<evidence type="ECO:0000256" key="6">
    <source>
        <dbReference type="SAM" id="MobiDB-lite"/>
    </source>
</evidence>
<evidence type="ECO:0000256" key="5">
    <source>
        <dbReference type="ARBA" id="ARBA00023180"/>
    </source>
</evidence>
<evidence type="ECO:0000256" key="2">
    <source>
        <dbReference type="ARBA" id="ARBA00022692"/>
    </source>
</evidence>
<evidence type="ECO:0000256" key="7">
    <source>
        <dbReference type="SAM" id="Phobius"/>
    </source>
</evidence>
<evidence type="ECO:0000256" key="8">
    <source>
        <dbReference type="SAM" id="SignalP"/>
    </source>
</evidence>
<dbReference type="SUPFAM" id="SSF53822">
    <property type="entry name" value="Periplasmic binding protein-like I"/>
    <property type="match status" value="1"/>
</dbReference>
<feature type="signal peptide" evidence="8">
    <location>
        <begin position="1"/>
        <end position="25"/>
    </location>
</feature>
<comment type="subcellular location">
    <subcellularLocation>
        <location evidence="1">Membrane</location>
        <topology evidence="1">Multi-pass membrane protein</topology>
    </subcellularLocation>
</comment>
<organism evidence="10 11">
    <name type="scientific">Petrolisthes manimaculis</name>
    <dbReference type="NCBI Taxonomy" id="1843537"/>
    <lineage>
        <taxon>Eukaryota</taxon>
        <taxon>Metazoa</taxon>
        <taxon>Ecdysozoa</taxon>
        <taxon>Arthropoda</taxon>
        <taxon>Crustacea</taxon>
        <taxon>Multicrustacea</taxon>
        <taxon>Malacostraca</taxon>
        <taxon>Eumalacostraca</taxon>
        <taxon>Eucarida</taxon>
        <taxon>Decapoda</taxon>
        <taxon>Pleocyemata</taxon>
        <taxon>Anomura</taxon>
        <taxon>Galatheoidea</taxon>
        <taxon>Porcellanidae</taxon>
        <taxon>Petrolisthes</taxon>
    </lineage>
</organism>
<dbReference type="AlphaFoldDB" id="A0AAE1U286"/>
<keyword evidence="8" id="KW-0732">Signal</keyword>
<dbReference type="InterPro" id="IPR002956">
    <property type="entry name" value="Bride_of_7less"/>
</dbReference>
<keyword evidence="11" id="KW-1185">Reference proteome</keyword>
<feature type="chain" id="PRO_5042101555" description="G-protein coupled receptors family 3 profile domain-containing protein" evidence="8">
    <location>
        <begin position="26"/>
        <end position="797"/>
    </location>
</feature>
<dbReference type="EMBL" id="JAWZYT010002563">
    <property type="protein sequence ID" value="KAK4303575.1"/>
    <property type="molecule type" value="Genomic_DNA"/>
</dbReference>
<dbReference type="GO" id="GO:0007601">
    <property type="term" value="P:visual perception"/>
    <property type="evidence" value="ECO:0007669"/>
    <property type="project" value="InterPro"/>
</dbReference>
<dbReference type="PRINTS" id="PR01223">
    <property type="entry name" value="BRIDEOF7LESS"/>
</dbReference>
<dbReference type="GO" id="GO:0004930">
    <property type="term" value="F:G protein-coupled receptor activity"/>
    <property type="evidence" value="ECO:0007669"/>
    <property type="project" value="InterPro"/>
</dbReference>
<dbReference type="InterPro" id="IPR028082">
    <property type="entry name" value="Peripla_BP_I"/>
</dbReference>
<dbReference type="PANTHER" id="PTHR24060">
    <property type="entry name" value="METABOTROPIC GLUTAMATE RECEPTOR"/>
    <property type="match status" value="1"/>
</dbReference>
<feature type="transmembrane region" description="Helical" evidence="7">
    <location>
        <begin position="634"/>
        <end position="652"/>
    </location>
</feature>
<dbReference type="InterPro" id="IPR050726">
    <property type="entry name" value="mGluR"/>
</dbReference>
<evidence type="ECO:0000259" key="9">
    <source>
        <dbReference type="PROSITE" id="PS50259"/>
    </source>
</evidence>
<protein>
    <recommendedName>
        <fullName evidence="9">G-protein coupled receptors family 3 profile domain-containing protein</fullName>
    </recommendedName>
</protein>
<accession>A0AAE1U286</accession>
<dbReference type="GO" id="GO:0005118">
    <property type="term" value="F:sevenless binding"/>
    <property type="evidence" value="ECO:0007669"/>
    <property type="project" value="InterPro"/>
</dbReference>
<gene>
    <name evidence="10" type="ORF">Pmani_024433</name>
</gene>
<evidence type="ECO:0000313" key="10">
    <source>
        <dbReference type="EMBL" id="KAK4303575.1"/>
    </source>
</evidence>
<dbReference type="Gene3D" id="3.40.50.2300">
    <property type="match status" value="1"/>
</dbReference>
<dbReference type="InterPro" id="IPR017978">
    <property type="entry name" value="GPCR_3_C"/>
</dbReference>
<dbReference type="GO" id="GO:0016020">
    <property type="term" value="C:membrane"/>
    <property type="evidence" value="ECO:0007669"/>
    <property type="project" value="UniProtKB-SubCell"/>
</dbReference>
<comment type="caution">
    <text evidence="10">The sequence shown here is derived from an EMBL/GenBank/DDBJ whole genome shotgun (WGS) entry which is preliminary data.</text>
</comment>
<keyword evidence="4 7" id="KW-0472">Membrane</keyword>
<feature type="domain" description="G-protein coupled receptors family 3 profile" evidence="9">
    <location>
        <begin position="474"/>
        <end position="731"/>
    </location>
</feature>
<feature type="compositionally biased region" description="Pro residues" evidence="6">
    <location>
        <begin position="35"/>
        <end position="49"/>
    </location>
</feature>
<feature type="region of interest" description="Disordered" evidence="6">
    <location>
        <begin position="28"/>
        <end position="51"/>
    </location>
</feature>
<name>A0AAE1U286_9EUCA</name>
<feature type="transmembrane region" description="Helical" evidence="7">
    <location>
        <begin position="512"/>
        <end position="532"/>
    </location>
</feature>
<dbReference type="PROSITE" id="PS50259">
    <property type="entry name" value="G_PROTEIN_RECEP_F3_4"/>
    <property type="match status" value="1"/>
</dbReference>
<keyword evidence="3 7" id="KW-1133">Transmembrane helix</keyword>
<evidence type="ECO:0000256" key="4">
    <source>
        <dbReference type="ARBA" id="ARBA00023136"/>
    </source>
</evidence>
<reference evidence="10" key="1">
    <citation type="submission" date="2023-11" db="EMBL/GenBank/DDBJ databases">
        <title>Genome assemblies of two species of porcelain crab, Petrolisthes cinctipes and Petrolisthes manimaculis (Anomura: Porcellanidae).</title>
        <authorList>
            <person name="Angst P."/>
        </authorList>
    </citation>
    <scope>NUCLEOTIDE SEQUENCE</scope>
    <source>
        <strain evidence="10">PB745_02</strain>
        <tissue evidence="10">Gill</tissue>
    </source>
</reference>
<keyword evidence="2 7" id="KW-0812">Transmembrane</keyword>
<feature type="transmembrane region" description="Helical" evidence="7">
    <location>
        <begin position="474"/>
        <end position="500"/>
    </location>
</feature>
<feature type="transmembrane region" description="Helical" evidence="7">
    <location>
        <begin position="544"/>
        <end position="565"/>
    </location>
</feature>
<sequence>MKPRRPMMEIVMMVIVMMMMGRVGAFWGTTTTDQSPPPPPPPLLPPPPSSESCVGIRSYPATLSQVYISVLVGVHGGGRCGLVEPAGVQVMEAAKWTAAKMAQIDFIPGGVTLGINTYDTCGDSLGTVRSGVSAVVEGGYLDDPNCSPNNAAPPHVALLFTDHLPPRLTGFLQDSGVRYVEVETGDMTPQLESVMTLLQALNWTSVGVVAHSLQVLRDFGQLAAKYHVCVSAEALLLDSSSGQTTTYSSVLDAVGGVGGVVVVGPQHRLHALLAAATHAHNYTRPHWLLVPTGTIQEKVFQGLNDVASGLLAVRRASQTVPEFGDYFLDVASSVSTLYPDVSKEDYVEEPGVFKMVEAVYRVGSGLRRAVVEQCGGVGLCDNGTLTLRRDGTEVIKALSILSQRPRYQVLRLLPTEGGRLAFSQVGHYTKGVLNLTEALLEGPTRPPESPCLSCRCLNVPFSFLSDLKWRSEPWVTISATMAITGFLLVLAITIFILVQCSRGQTSEGSQGFSLLLLLGCIFLYAAILPYSFEASAITCKLRPFVTSLAYAFVFAVMLSRSLMLATSDSEGLVGHVSGIVQTALFFFMVCVQVGLGVQEWLKTPPHPFPSMPPLGGILYACSTEPTPFLLSQTYVIFLLLLQFFTAPFVVSSRRNYHEGLLFLIATVLIAAIWVAWVTLFVELPRVWSEACVCLGLAATSTIILLTVFVPKTYLMVTATARESATTVRPLTRPHSNHDLARASSLVLYDSVQHIPEIIYSPQHAYSPDPTIHFPTHKENTYETYSHYQPSPHKVTRF</sequence>
<evidence type="ECO:0000256" key="3">
    <source>
        <dbReference type="ARBA" id="ARBA00022989"/>
    </source>
</evidence>
<feature type="transmembrane region" description="Helical" evidence="7">
    <location>
        <begin position="659"/>
        <end position="681"/>
    </location>
</feature>
<evidence type="ECO:0000313" key="11">
    <source>
        <dbReference type="Proteomes" id="UP001292094"/>
    </source>
</evidence>